<sequence>MKVEKKETINDNGTCTMEKKITTTEEDGWINARKTFGRRTEPRQRYFKGKSVSYHYQTNDPKVTKPALFIISIVLIVLTGILIGLALLFHSMTLLFFGIVFIFFAVVFIISNVRSIRRIEKKIREGEQR</sequence>
<dbReference type="AlphaFoldDB" id="A0A9D1UC16"/>
<reference evidence="2" key="2">
    <citation type="submission" date="2021-04" db="EMBL/GenBank/DDBJ databases">
        <authorList>
            <person name="Gilroy R."/>
        </authorList>
    </citation>
    <scope>NUCLEOTIDE SEQUENCE</scope>
    <source>
        <strain evidence="2">CHK195-6426</strain>
    </source>
</reference>
<comment type="caution">
    <text evidence="2">The sequence shown here is derived from an EMBL/GenBank/DDBJ whole genome shotgun (WGS) entry which is preliminary data.</text>
</comment>
<keyword evidence="1" id="KW-0812">Transmembrane</keyword>
<dbReference type="Proteomes" id="UP000824265">
    <property type="component" value="Unassembled WGS sequence"/>
</dbReference>
<keyword evidence="1" id="KW-1133">Transmembrane helix</keyword>
<evidence type="ECO:0000313" key="2">
    <source>
        <dbReference type="EMBL" id="HIW80910.1"/>
    </source>
</evidence>
<evidence type="ECO:0000256" key="1">
    <source>
        <dbReference type="SAM" id="Phobius"/>
    </source>
</evidence>
<gene>
    <name evidence="2" type="ORF">H9742_05160</name>
</gene>
<dbReference type="EMBL" id="DXGH01000028">
    <property type="protein sequence ID" value="HIW80910.1"/>
    <property type="molecule type" value="Genomic_DNA"/>
</dbReference>
<name>A0A9D1UC16_9FIRM</name>
<accession>A0A9D1UC16</accession>
<protein>
    <submittedName>
        <fullName evidence="2">Uncharacterized protein</fullName>
    </submittedName>
</protein>
<feature type="transmembrane region" description="Helical" evidence="1">
    <location>
        <begin position="67"/>
        <end position="88"/>
    </location>
</feature>
<reference evidence="2" key="1">
    <citation type="journal article" date="2021" name="PeerJ">
        <title>Extensive microbial diversity within the chicken gut microbiome revealed by metagenomics and culture.</title>
        <authorList>
            <person name="Gilroy R."/>
            <person name="Ravi A."/>
            <person name="Getino M."/>
            <person name="Pursley I."/>
            <person name="Horton D.L."/>
            <person name="Alikhan N.F."/>
            <person name="Baker D."/>
            <person name="Gharbi K."/>
            <person name="Hall N."/>
            <person name="Watson M."/>
            <person name="Adriaenssens E.M."/>
            <person name="Foster-Nyarko E."/>
            <person name="Jarju S."/>
            <person name="Secka A."/>
            <person name="Antonio M."/>
            <person name="Oren A."/>
            <person name="Chaudhuri R.R."/>
            <person name="La Ragione R."/>
            <person name="Hildebrand F."/>
            <person name="Pallen M.J."/>
        </authorList>
    </citation>
    <scope>NUCLEOTIDE SEQUENCE</scope>
    <source>
        <strain evidence="2">CHK195-6426</strain>
    </source>
</reference>
<evidence type="ECO:0000313" key="3">
    <source>
        <dbReference type="Proteomes" id="UP000824265"/>
    </source>
</evidence>
<proteinExistence type="predicted"/>
<keyword evidence="1" id="KW-0472">Membrane</keyword>
<organism evidence="2 3">
    <name type="scientific">Candidatus Acetatifactor stercoripullorum</name>
    <dbReference type="NCBI Taxonomy" id="2838414"/>
    <lineage>
        <taxon>Bacteria</taxon>
        <taxon>Bacillati</taxon>
        <taxon>Bacillota</taxon>
        <taxon>Clostridia</taxon>
        <taxon>Lachnospirales</taxon>
        <taxon>Lachnospiraceae</taxon>
        <taxon>Acetatifactor</taxon>
    </lineage>
</organism>
<feature type="transmembrane region" description="Helical" evidence="1">
    <location>
        <begin position="94"/>
        <end position="113"/>
    </location>
</feature>
<dbReference type="RefSeq" id="WP_318704717.1">
    <property type="nucleotide sequence ID" value="NZ_CALWMU010000067.1"/>
</dbReference>